<evidence type="ECO:0000256" key="4">
    <source>
        <dbReference type="ARBA" id="ARBA00022989"/>
    </source>
</evidence>
<dbReference type="eggNOG" id="COG1714">
    <property type="taxonomic scope" value="Bacteria"/>
</dbReference>
<evidence type="ECO:0000259" key="7">
    <source>
        <dbReference type="Pfam" id="PF06271"/>
    </source>
</evidence>
<dbReference type="InterPro" id="IPR010432">
    <property type="entry name" value="RDD"/>
</dbReference>
<comment type="subcellular location">
    <subcellularLocation>
        <location evidence="1">Cell membrane</location>
        <topology evidence="1">Multi-pass membrane protein</topology>
    </subcellularLocation>
</comment>
<name>W4QQF2_HALA3</name>
<dbReference type="STRING" id="1236973.JCM9157_1188"/>
<dbReference type="GO" id="GO:0005886">
    <property type="term" value="C:plasma membrane"/>
    <property type="evidence" value="ECO:0007669"/>
    <property type="project" value="UniProtKB-SubCell"/>
</dbReference>
<dbReference type="PANTHER" id="PTHR36115">
    <property type="entry name" value="PROLINE-RICH ANTIGEN HOMOLOG-RELATED"/>
    <property type="match status" value="1"/>
</dbReference>
<feature type="transmembrane region" description="Helical" evidence="6">
    <location>
        <begin position="47"/>
        <end position="69"/>
    </location>
</feature>
<gene>
    <name evidence="8" type="ORF">JCM9157_1188</name>
</gene>
<dbReference type="InterPro" id="IPR051791">
    <property type="entry name" value="Pra-immunoreactive"/>
</dbReference>
<reference evidence="8 9" key="1">
    <citation type="journal article" date="2014" name="Genome Announc.">
        <title>Draft Genome Sequences of Three Alkaliphilic Bacillus Strains, Bacillus wakoensis JCM 9140T, Bacillus akibai JCM 9157T, and Bacillus hemicellulosilyticus JCM 9152T.</title>
        <authorList>
            <person name="Yuki M."/>
            <person name="Oshima K."/>
            <person name="Suda W."/>
            <person name="Oshida Y."/>
            <person name="Kitamura K."/>
            <person name="Iida T."/>
            <person name="Hattori M."/>
            <person name="Ohkuma M."/>
        </authorList>
    </citation>
    <scope>NUCLEOTIDE SEQUENCE [LARGE SCALE GENOMIC DNA]</scope>
    <source>
        <strain evidence="8 9">JCM 9157</strain>
    </source>
</reference>
<organism evidence="8 9">
    <name type="scientific">Halalkalibacter akibai (strain ATCC 43226 / DSM 21942 / CIP 109018 / JCM 9157 / 1139)</name>
    <name type="common">Bacillus akibai</name>
    <dbReference type="NCBI Taxonomy" id="1236973"/>
    <lineage>
        <taxon>Bacteria</taxon>
        <taxon>Bacillati</taxon>
        <taxon>Bacillota</taxon>
        <taxon>Bacilli</taxon>
        <taxon>Bacillales</taxon>
        <taxon>Bacillaceae</taxon>
        <taxon>Halalkalibacter</taxon>
    </lineage>
</organism>
<evidence type="ECO:0000256" key="1">
    <source>
        <dbReference type="ARBA" id="ARBA00004651"/>
    </source>
</evidence>
<keyword evidence="5 6" id="KW-0472">Membrane</keyword>
<keyword evidence="4 6" id="KW-1133">Transmembrane helix</keyword>
<keyword evidence="9" id="KW-1185">Reference proteome</keyword>
<feature type="transmembrane region" description="Helical" evidence="6">
    <location>
        <begin position="143"/>
        <end position="161"/>
    </location>
</feature>
<evidence type="ECO:0000313" key="8">
    <source>
        <dbReference type="EMBL" id="GAE34147.1"/>
    </source>
</evidence>
<dbReference type="OrthoDB" id="9793824at2"/>
<comment type="caution">
    <text evidence="8">The sequence shown here is derived from an EMBL/GenBank/DDBJ whole genome shotgun (WGS) entry which is preliminary data.</text>
</comment>
<protein>
    <recommendedName>
        <fullName evidence="7">RDD domain-containing protein</fullName>
    </recommendedName>
</protein>
<dbReference type="Pfam" id="PF06271">
    <property type="entry name" value="RDD"/>
    <property type="match status" value="1"/>
</dbReference>
<sequence>MNQLAEQRKRVVNNRLRHRLKPNRENILRQSQKSEEISPPIYQYAGFWVRLWAFLLDLITVFSIQLLFVNPIIRYMNLSGVSLGPFTVETIFGALIFFLYFAIMTKQYGQTVGKMVLGLTVISLSEQELTWNQIIFREAIGRFIHQAFFLLYAIYVMVAFTERKQGLHDYIADTIVVHELHK</sequence>
<dbReference type="AlphaFoldDB" id="W4QQF2"/>
<dbReference type="EMBL" id="BAUV01000006">
    <property type="protein sequence ID" value="GAE34147.1"/>
    <property type="molecule type" value="Genomic_DNA"/>
</dbReference>
<dbReference type="PANTHER" id="PTHR36115:SF9">
    <property type="entry name" value="LMO1584 PROTEIN"/>
    <property type="match status" value="1"/>
</dbReference>
<evidence type="ECO:0000256" key="5">
    <source>
        <dbReference type="ARBA" id="ARBA00023136"/>
    </source>
</evidence>
<evidence type="ECO:0000256" key="2">
    <source>
        <dbReference type="ARBA" id="ARBA00022475"/>
    </source>
</evidence>
<evidence type="ECO:0000256" key="6">
    <source>
        <dbReference type="SAM" id="Phobius"/>
    </source>
</evidence>
<proteinExistence type="predicted"/>
<dbReference type="RefSeq" id="WP_081734054.1">
    <property type="nucleotide sequence ID" value="NZ_BAUV01000006.1"/>
</dbReference>
<dbReference type="Proteomes" id="UP000018896">
    <property type="component" value="Unassembled WGS sequence"/>
</dbReference>
<keyword evidence="3 6" id="KW-0812">Transmembrane</keyword>
<feature type="transmembrane region" description="Helical" evidence="6">
    <location>
        <begin position="81"/>
        <end position="103"/>
    </location>
</feature>
<evidence type="ECO:0000313" key="9">
    <source>
        <dbReference type="Proteomes" id="UP000018896"/>
    </source>
</evidence>
<accession>W4QQF2</accession>
<keyword evidence="2" id="KW-1003">Cell membrane</keyword>
<feature type="domain" description="RDD" evidence="7">
    <location>
        <begin position="44"/>
        <end position="172"/>
    </location>
</feature>
<evidence type="ECO:0000256" key="3">
    <source>
        <dbReference type="ARBA" id="ARBA00022692"/>
    </source>
</evidence>